<evidence type="ECO:0000313" key="3">
    <source>
        <dbReference type="Ensembl" id="ENSTRUP00000046190.3"/>
    </source>
</evidence>
<dbReference type="InterPro" id="IPR052438">
    <property type="entry name" value="Chromatin_remod/trans_coact"/>
</dbReference>
<proteinExistence type="predicted"/>
<name>H2VAE9_TAKRU</name>
<dbReference type="Pfam" id="PF15249">
    <property type="entry name" value="GLTSCR1"/>
    <property type="match status" value="1"/>
</dbReference>
<dbReference type="GeneTree" id="ENSGT00940000159766"/>
<dbReference type="PANTHER" id="PTHR15572:SF2">
    <property type="entry name" value="BRD4-INTERACTING CHROMATIN-REMODELING COMPLEX-ASSOCIATED PROTEIN-LIKE"/>
    <property type="match status" value="1"/>
</dbReference>
<evidence type="ECO:0000259" key="2">
    <source>
        <dbReference type="Pfam" id="PF15249"/>
    </source>
</evidence>
<evidence type="ECO:0000256" key="1">
    <source>
        <dbReference type="SAM" id="MobiDB-lite"/>
    </source>
</evidence>
<reference evidence="3" key="2">
    <citation type="submission" date="2025-08" db="UniProtKB">
        <authorList>
            <consortium name="Ensembl"/>
        </authorList>
    </citation>
    <scope>IDENTIFICATION</scope>
</reference>
<dbReference type="OMA" id="DFCCGIK"/>
<sequence>MDDEDDRHLLDILGDVDALNDFLHGNTGKSIEEDDLANAAYGSDPGSFFASDTTISSVGLKDGSSSEGVFGEDSTEVGLQLPSSLSFIEDELGPGSSPGGVDLGGDDQPFDILQKSLLEADITEQTLAQEALLESQPAPTLVQAPAPFPSQLASGGYGGGVSVVTTAGAAAAAFPGGQLLQGVSPLPNGSAQHIQVLGSFGTGAGVMTLSSLERPSQIVLKPGAPVPAAGAPAAVQGFTPAQGPVGQVGLPFKNIPLQNIIIQRSPGGTQTLVRPIQPKPLQAGPQAVYSFGLHPSTTVSNVVNTVAPGGQYAANGSVLLHPPLEQQQVQPGVTPGQFLLAPPGAAHSADSSTLVPAPGAVQIVAGQNFTAPQGGQLILNQGVMAGNQVGGAVPQTWTGVSSTSSTPVQTSCAPARLTLVGQAVPASPVQRLLVTQNQNCTSLSSLPGAVKQEQDYRQNSSTGVFKQQLNNIHDSTLHPQASVQKRPAPQPLTKGGMILQQLQKDHVGAQAPDRRRFSSFDDALQRLLPYHVFQGPPPSQEFSLVDEEFEDVAAQVLNRTCAMVNKYRRLLMVEAERSSPSSEMVMIERTFNTEERRKLTQDKRLVLVDPDSFLEDFCCGMKSKLFQDPPPASAPVQLQLQPVGEELRGDGVQDRLGPRVRGPGRRRGRGSRSGGRPSAFPHGKPEGCGSEEAAATLRARRHQHQHSPPSVYMKKLYSRKQHKQIHSARSAARRARARALQSCLQRLLTPNSWLTTPRAYLVAPKYVSFLCFCHVLLSFVP</sequence>
<keyword evidence="4" id="KW-1185">Reference proteome</keyword>
<dbReference type="GO" id="GO:0045893">
    <property type="term" value="P:positive regulation of DNA-templated transcription"/>
    <property type="evidence" value="ECO:0007669"/>
    <property type="project" value="TreeGrafter"/>
</dbReference>
<dbReference type="HOGENOM" id="CLU_413676_0_0_1"/>
<reference evidence="3 4" key="1">
    <citation type="journal article" date="2011" name="Genome Biol. Evol.">
        <title>Integration of the genetic map and genome assembly of fugu facilitates insights into distinct features of genome evolution in teleosts and mammals.</title>
        <authorList>
            <person name="Kai W."/>
            <person name="Kikuchi K."/>
            <person name="Tohari S."/>
            <person name="Chew A.K."/>
            <person name="Tay A."/>
            <person name="Fujiwara A."/>
            <person name="Hosoya S."/>
            <person name="Suetake H."/>
            <person name="Naruse K."/>
            <person name="Brenner S."/>
            <person name="Suzuki Y."/>
            <person name="Venkatesh B."/>
        </authorList>
    </citation>
    <scope>NUCLEOTIDE SEQUENCE [LARGE SCALE GENOMIC DNA]</scope>
</reference>
<protein>
    <submittedName>
        <fullName evidence="3">BICRA like chromatin remodeling complex associated protein</fullName>
    </submittedName>
</protein>
<dbReference type="PANTHER" id="PTHR15572">
    <property type="entry name" value="GLIOMA TUMOR SUPPRESSOR CANDIDATE REGION GENE 1"/>
    <property type="match status" value="1"/>
</dbReference>
<dbReference type="Proteomes" id="UP000005226">
    <property type="component" value="Chromosome 1"/>
</dbReference>
<dbReference type="Ensembl" id="ENSTRUT00000046345.3">
    <property type="protein sequence ID" value="ENSTRUP00000046190.3"/>
    <property type="gene ID" value="ENSTRUG00000018035.3"/>
</dbReference>
<feature type="domain" description="GLTSCR protein conserved" evidence="2">
    <location>
        <begin position="505"/>
        <end position="604"/>
    </location>
</feature>
<feature type="region of interest" description="Disordered" evidence="1">
    <location>
        <begin position="645"/>
        <end position="689"/>
    </location>
</feature>
<dbReference type="GO" id="GO:0016514">
    <property type="term" value="C:SWI/SNF complex"/>
    <property type="evidence" value="ECO:0007669"/>
    <property type="project" value="TreeGrafter"/>
</dbReference>
<organism evidence="3 4">
    <name type="scientific">Takifugu rubripes</name>
    <name type="common">Japanese pufferfish</name>
    <name type="synonym">Fugu rubripes</name>
    <dbReference type="NCBI Taxonomy" id="31033"/>
    <lineage>
        <taxon>Eukaryota</taxon>
        <taxon>Metazoa</taxon>
        <taxon>Chordata</taxon>
        <taxon>Craniata</taxon>
        <taxon>Vertebrata</taxon>
        <taxon>Euteleostomi</taxon>
        <taxon>Actinopterygii</taxon>
        <taxon>Neopterygii</taxon>
        <taxon>Teleostei</taxon>
        <taxon>Neoteleostei</taxon>
        <taxon>Acanthomorphata</taxon>
        <taxon>Eupercaria</taxon>
        <taxon>Tetraodontiformes</taxon>
        <taxon>Tetradontoidea</taxon>
        <taxon>Tetraodontidae</taxon>
        <taxon>Takifugu</taxon>
    </lineage>
</organism>
<evidence type="ECO:0000313" key="4">
    <source>
        <dbReference type="Proteomes" id="UP000005226"/>
    </source>
</evidence>
<dbReference type="AlphaFoldDB" id="H2VAE9"/>
<dbReference type="eggNOG" id="ENOG502QPQ9">
    <property type="taxonomic scope" value="Eukaryota"/>
</dbReference>
<accession>H2VAE9</accession>
<gene>
    <name evidence="3" type="primary">bicral</name>
</gene>
<feature type="compositionally biased region" description="Basic and acidic residues" evidence="1">
    <location>
        <begin position="645"/>
        <end position="657"/>
    </location>
</feature>
<reference evidence="3" key="3">
    <citation type="submission" date="2025-09" db="UniProtKB">
        <authorList>
            <consortium name="Ensembl"/>
        </authorList>
    </citation>
    <scope>IDENTIFICATION</scope>
</reference>
<dbReference type="InterPro" id="IPR015671">
    <property type="entry name" value="GSCR1_dom"/>
</dbReference>
<dbReference type="InParanoid" id="H2VAE9"/>